<dbReference type="SUPFAM" id="SSF48264">
    <property type="entry name" value="Cytochrome P450"/>
    <property type="match status" value="1"/>
</dbReference>
<keyword evidence="11" id="KW-0503">Monooxygenase</keyword>
<dbReference type="InterPro" id="IPR002402">
    <property type="entry name" value="Cyt_P450_E_grp-II"/>
</dbReference>
<dbReference type="Gene3D" id="1.10.630.10">
    <property type="entry name" value="Cytochrome P450"/>
    <property type="match status" value="1"/>
</dbReference>
<keyword evidence="12 13" id="KW-0472">Membrane</keyword>
<evidence type="ECO:0000256" key="13">
    <source>
        <dbReference type="SAM" id="Phobius"/>
    </source>
</evidence>
<dbReference type="CDD" id="cd11056">
    <property type="entry name" value="CYP6-like"/>
    <property type="match status" value="1"/>
</dbReference>
<evidence type="ECO:0000256" key="12">
    <source>
        <dbReference type="ARBA" id="ARBA00023136"/>
    </source>
</evidence>
<comment type="cofactor">
    <cofactor evidence="1">
        <name>heme</name>
        <dbReference type="ChEBI" id="CHEBI:30413"/>
    </cofactor>
</comment>
<dbReference type="PANTHER" id="PTHR24292:SF103">
    <property type="entry name" value="CYTOCHROME P450 6BS1"/>
    <property type="match status" value="1"/>
</dbReference>
<keyword evidence="5" id="KW-0349">Heme</keyword>
<keyword evidence="8" id="KW-0492">Microsome</keyword>
<feature type="transmembrane region" description="Helical" evidence="13">
    <location>
        <begin position="6"/>
        <end position="24"/>
    </location>
</feature>
<accession>A0AAW1I6P5</accession>
<dbReference type="AlphaFoldDB" id="A0AAW1I6P5"/>
<dbReference type="InterPro" id="IPR036396">
    <property type="entry name" value="Cyt_P450_sf"/>
</dbReference>
<keyword evidence="10" id="KW-0408">Iron</keyword>
<evidence type="ECO:0000313" key="15">
    <source>
        <dbReference type="Proteomes" id="UP001458880"/>
    </source>
</evidence>
<evidence type="ECO:0000256" key="10">
    <source>
        <dbReference type="ARBA" id="ARBA00023004"/>
    </source>
</evidence>
<dbReference type="InterPro" id="IPR001128">
    <property type="entry name" value="Cyt_P450"/>
</dbReference>
<dbReference type="GO" id="GO:0005789">
    <property type="term" value="C:endoplasmic reticulum membrane"/>
    <property type="evidence" value="ECO:0007669"/>
    <property type="project" value="UniProtKB-SubCell"/>
</dbReference>
<keyword evidence="6" id="KW-0479">Metal-binding</keyword>
<evidence type="ECO:0000256" key="3">
    <source>
        <dbReference type="ARBA" id="ARBA00004406"/>
    </source>
</evidence>
<dbReference type="EMBL" id="JASPKY010000807">
    <property type="protein sequence ID" value="KAK9685126.1"/>
    <property type="molecule type" value="Genomic_DNA"/>
</dbReference>
<dbReference type="GO" id="GO:0016705">
    <property type="term" value="F:oxidoreductase activity, acting on paired donors, with incorporation or reduction of molecular oxygen"/>
    <property type="evidence" value="ECO:0007669"/>
    <property type="project" value="InterPro"/>
</dbReference>
<evidence type="ECO:0000256" key="8">
    <source>
        <dbReference type="ARBA" id="ARBA00022848"/>
    </source>
</evidence>
<dbReference type="PANTHER" id="PTHR24292">
    <property type="entry name" value="CYTOCHROME P450"/>
    <property type="match status" value="1"/>
</dbReference>
<dbReference type="PRINTS" id="PR00464">
    <property type="entry name" value="EP450II"/>
</dbReference>
<comment type="subcellular location">
    <subcellularLocation>
        <location evidence="3">Endoplasmic reticulum membrane</location>
        <topology evidence="3">Peripheral membrane protein</topology>
    </subcellularLocation>
    <subcellularLocation>
        <location evidence="2">Microsome membrane</location>
        <topology evidence="2">Peripheral membrane protein</topology>
    </subcellularLocation>
</comment>
<evidence type="ECO:0000256" key="1">
    <source>
        <dbReference type="ARBA" id="ARBA00001971"/>
    </source>
</evidence>
<evidence type="ECO:0000256" key="4">
    <source>
        <dbReference type="ARBA" id="ARBA00010617"/>
    </source>
</evidence>
<evidence type="ECO:0000256" key="5">
    <source>
        <dbReference type="ARBA" id="ARBA00022617"/>
    </source>
</evidence>
<reference evidence="14 15" key="1">
    <citation type="journal article" date="2024" name="BMC Genomics">
        <title>De novo assembly and annotation of Popillia japonica's genome with initial clues to its potential as an invasive pest.</title>
        <authorList>
            <person name="Cucini C."/>
            <person name="Boschi S."/>
            <person name="Funari R."/>
            <person name="Cardaioli E."/>
            <person name="Iannotti N."/>
            <person name="Marturano G."/>
            <person name="Paoli F."/>
            <person name="Bruttini M."/>
            <person name="Carapelli A."/>
            <person name="Frati F."/>
            <person name="Nardi F."/>
        </authorList>
    </citation>
    <scope>NUCLEOTIDE SEQUENCE [LARGE SCALE GENOMIC DNA]</scope>
    <source>
        <strain evidence="14">DMR45628</strain>
    </source>
</reference>
<dbReference type="InterPro" id="IPR050476">
    <property type="entry name" value="Insect_CytP450_Detox"/>
</dbReference>
<dbReference type="GO" id="GO:0004497">
    <property type="term" value="F:monooxygenase activity"/>
    <property type="evidence" value="ECO:0007669"/>
    <property type="project" value="UniProtKB-KW"/>
</dbReference>
<dbReference type="GO" id="GO:0005506">
    <property type="term" value="F:iron ion binding"/>
    <property type="evidence" value="ECO:0007669"/>
    <property type="project" value="InterPro"/>
</dbReference>
<keyword evidence="13" id="KW-0812">Transmembrane</keyword>
<evidence type="ECO:0000256" key="9">
    <source>
        <dbReference type="ARBA" id="ARBA00023002"/>
    </source>
</evidence>
<dbReference type="Proteomes" id="UP001458880">
    <property type="component" value="Unassembled WGS sequence"/>
</dbReference>
<protein>
    <submittedName>
        <fullName evidence="14">Cytochrome P450</fullName>
    </submittedName>
</protein>
<keyword evidence="9" id="KW-0560">Oxidoreductase</keyword>
<dbReference type="GO" id="GO:0020037">
    <property type="term" value="F:heme binding"/>
    <property type="evidence" value="ECO:0007669"/>
    <property type="project" value="InterPro"/>
</dbReference>
<evidence type="ECO:0000313" key="14">
    <source>
        <dbReference type="EMBL" id="KAK9685126.1"/>
    </source>
</evidence>
<evidence type="ECO:0000256" key="2">
    <source>
        <dbReference type="ARBA" id="ARBA00004174"/>
    </source>
</evidence>
<keyword evidence="13" id="KW-1133">Transmembrane helix</keyword>
<name>A0AAW1I6P5_POPJA</name>
<evidence type="ECO:0000256" key="7">
    <source>
        <dbReference type="ARBA" id="ARBA00022824"/>
    </source>
</evidence>
<dbReference type="Pfam" id="PF00067">
    <property type="entry name" value="p450"/>
    <property type="match status" value="1"/>
</dbReference>
<comment type="caution">
    <text evidence="14">The sequence shown here is derived from an EMBL/GenBank/DDBJ whole genome shotgun (WGS) entry which is preliminary data.</text>
</comment>
<proteinExistence type="inferred from homology"/>
<comment type="similarity">
    <text evidence="4">Belongs to the cytochrome P450 family.</text>
</comment>
<keyword evidence="15" id="KW-1185">Reference proteome</keyword>
<dbReference type="FunFam" id="1.10.630.10:FF:000042">
    <property type="entry name" value="Cytochrome P450"/>
    <property type="match status" value="1"/>
</dbReference>
<sequence length="456" mass="52071">MALSDALFLLSLVLLFVLILYYQYAHAYFRKRGIPTLPPTFPFGNITSIIFRTQSINARIVDIYNALKPKGHAFGGIYFFTVPVFLPISLELIRNILVKDFNHFDDRGIHFDEENDPVSAHLFSLYGEKWKKLRAKLSPAFTAGKIKYMFDTIQECGDIMIEVLEEMMQNDNVIEIKDILARFTTDVIGSCAFGIKCNSLKNSQAEFRVMGNRAFVHTRADFVRNAVVCASPSLAKTLRLGIFPSEVSNFFKNAVQDTIAFREKNKVTRNDFLQLLIKMLKGEMLEEQPLEVTDEKESPLTLNEATAQAFIFFLAGFETTSTSMGFTILELATNQDIQEKARKEVMETLKMFDGKVTHDAIVNLPYMEKILLESLRKYPPAPAYCRKCTKDYQIPGTDVIIPKDMTVLIPTTMAVQRDPEYYPDPELFDPERFSEDNKLLMKESAYLPFGTKTINF</sequence>
<evidence type="ECO:0000256" key="11">
    <source>
        <dbReference type="ARBA" id="ARBA00023033"/>
    </source>
</evidence>
<gene>
    <name evidence="14" type="ORF">QE152_g38285</name>
</gene>
<evidence type="ECO:0000256" key="6">
    <source>
        <dbReference type="ARBA" id="ARBA00022723"/>
    </source>
</evidence>
<keyword evidence="7" id="KW-0256">Endoplasmic reticulum</keyword>
<organism evidence="14 15">
    <name type="scientific">Popillia japonica</name>
    <name type="common">Japanese beetle</name>
    <dbReference type="NCBI Taxonomy" id="7064"/>
    <lineage>
        <taxon>Eukaryota</taxon>
        <taxon>Metazoa</taxon>
        <taxon>Ecdysozoa</taxon>
        <taxon>Arthropoda</taxon>
        <taxon>Hexapoda</taxon>
        <taxon>Insecta</taxon>
        <taxon>Pterygota</taxon>
        <taxon>Neoptera</taxon>
        <taxon>Endopterygota</taxon>
        <taxon>Coleoptera</taxon>
        <taxon>Polyphaga</taxon>
        <taxon>Scarabaeiformia</taxon>
        <taxon>Scarabaeidae</taxon>
        <taxon>Rutelinae</taxon>
        <taxon>Popillia</taxon>
    </lineage>
</organism>